<reference evidence="3 4" key="1">
    <citation type="submission" date="2018-02" db="EMBL/GenBank/DDBJ databases">
        <title>Solimicrobium silvestre gen. nov., sp. nov., isolated from alpine forest soil.</title>
        <authorList>
            <person name="Margesin R."/>
            <person name="Albuquerque L."/>
            <person name="Zhang D.-C."/>
            <person name="Froufe H.J.C."/>
            <person name="Severino R."/>
            <person name="Roxo I."/>
            <person name="Egas C."/>
            <person name="Da Costa M.S."/>
        </authorList>
    </citation>
    <scope>NUCLEOTIDE SEQUENCE [LARGE SCALE GENOMIC DNA]</scope>
    <source>
        <strain evidence="3 4">S20-91</strain>
    </source>
</reference>
<evidence type="ECO:0000259" key="2">
    <source>
        <dbReference type="Pfam" id="PF06722"/>
    </source>
</evidence>
<dbReference type="Pfam" id="PF06722">
    <property type="entry name" value="EryCIII-like_C"/>
    <property type="match status" value="1"/>
</dbReference>
<dbReference type="PANTHER" id="PTHR48050">
    <property type="entry name" value="STEROL 3-BETA-GLUCOSYLTRANSFERASE"/>
    <property type="match status" value="1"/>
</dbReference>
<dbReference type="AlphaFoldDB" id="A0A2S9H493"/>
<keyword evidence="1" id="KW-1133">Transmembrane helix</keyword>
<name>A0A2S9H493_9BURK</name>
<dbReference type="SUPFAM" id="SSF53756">
    <property type="entry name" value="UDP-Glycosyltransferase/glycogen phosphorylase"/>
    <property type="match status" value="1"/>
</dbReference>
<keyword evidence="1" id="KW-0472">Membrane</keyword>
<dbReference type="Gene3D" id="3.40.50.2000">
    <property type="entry name" value="Glycogen Phosphorylase B"/>
    <property type="match status" value="1"/>
</dbReference>
<evidence type="ECO:0000313" key="4">
    <source>
        <dbReference type="Proteomes" id="UP000237839"/>
    </source>
</evidence>
<feature type="transmembrane region" description="Helical" evidence="1">
    <location>
        <begin position="55"/>
        <end position="76"/>
    </location>
</feature>
<keyword evidence="4" id="KW-1185">Reference proteome</keyword>
<dbReference type="EMBL" id="PUGF01000002">
    <property type="protein sequence ID" value="PRC94804.1"/>
    <property type="molecule type" value="Genomic_DNA"/>
</dbReference>
<dbReference type="PANTHER" id="PTHR48050:SF13">
    <property type="entry name" value="STEROL 3-BETA-GLUCOSYLTRANSFERASE UGT80A2"/>
    <property type="match status" value="1"/>
</dbReference>
<dbReference type="GO" id="GO:0016757">
    <property type="term" value="F:glycosyltransferase activity"/>
    <property type="evidence" value="ECO:0007669"/>
    <property type="project" value="UniProtKB-ARBA"/>
</dbReference>
<gene>
    <name evidence="3" type="ORF">S2091_0807</name>
</gene>
<comment type="caution">
    <text evidence="3">The sequence shown here is derived from an EMBL/GenBank/DDBJ whole genome shotgun (WGS) entry which is preliminary data.</text>
</comment>
<keyword evidence="1" id="KW-0812">Transmembrane</keyword>
<feature type="domain" description="Erythromycin biosynthesis protein CIII-like C-terminal" evidence="2">
    <location>
        <begin position="6"/>
        <end position="131"/>
    </location>
</feature>
<evidence type="ECO:0000256" key="1">
    <source>
        <dbReference type="SAM" id="Phobius"/>
    </source>
</evidence>
<protein>
    <submittedName>
        <fullName evidence="3">Glycosyltransferase family 28 C-terminal domain</fullName>
    </submittedName>
</protein>
<organism evidence="3 4">
    <name type="scientific">Solimicrobium silvestre</name>
    <dbReference type="NCBI Taxonomy" id="2099400"/>
    <lineage>
        <taxon>Bacteria</taxon>
        <taxon>Pseudomonadati</taxon>
        <taxon>Pseudomonadota</taxon>
        <taxon>Betaproteobacteria</taxon>
        <taxon>Burkholderiales</taxon>
        <taxon>Oxalobacteraceae</taxon>
        <taxon>Solimicrobium</taxon>
    </lineage>
</organism>
<evidence type="ECO:0000313" key="3">
    <source>
        <dbReference type="EMBL" id="PRC94804.1"/>
    </source>
</evidence>
<keyword evidence="3" id="KW-0808">Transferase</keyword>
<dbReference type="Proteomes" id="UP000237839">
    <property type="component" value="Unassembled WGS sequence"/>
</dbReference>
<proteinExistence type="predicted"/>
<dbReference type="InterPro" id="IPR050426">
    <property type="entry name" value="Glycosyltransferase_28"/>
</dbReference>
<dbReference type="InterPro" id="IPR010610">
    <property type="entry name" value="EryCIII-like_C"/>
</dbReference>
<accession>A0A2S9H493</accession>
<sequence>MAACEAILTALQSLDAEVICAVPGISSEWKARYNRLRIFDHPVDLQPLLSHADLAITYGAGTIATALLAGVPVMLVPQMAEQYLAGLPLERMGAGLMLREQQSIEQCASLINTLLTMPSYRQAAQAFAQRYANFSTEQACQRLWSAMKVKLEN</sequence>